<evidence type="ECO:0000313" key="2">
    <source>
        <dbReference type="Proteomes" id="UP000193778"/>
    </source>
</evidence>
<dbReference type="NCBIfam" id="NF047509">
    <property type="entry name" value="Rv3131_FMN_oxido"/>
    <property type="match status" value="1"/>
</dbReference>
<keyword evidence="2" id="KW-1185">Reference proteome</keyword>
<dbReference type="Proteomes" id="UP000193778">
    <property type="component" value="Unassembled WGS sequence"/>
</dbReference>
<sequence length="366" mass="40687">MPNRRRFLKVLGGGTILAPTGAVGFLATRTPHDALAPWTPKPYDDPRKAALSYAILAPNPHNLQPWLVELVGQDKVRIHRDTDRELPETDPYHRQLYIGLGAFVETMILAAGALGFDTEVKLLPDGDDGPIAEAVFVPGGAPDPLSDQILKRHSNKEPYTEQRLSKAESSVLENYATLISDEDIVARVRDLTKRAFEIEMRTPQTLKESVDLMRIGKAEINANPDGIELRDPMLETLRLTGLLDNETLMNVDHPGTQSHMRGYFAMLDATPQYAVLTTATNTRSDQLDAGRQLMRFYLKTTEMGLGVHPVSQALQEYPEMANEYALAHELLASPGHTVQMLLRLGYGPEPIATPRWPLETRILNEA</sequence>
<dbReference type="AlphaFoldDB" id="A0A1X6ZW88"/>
<dbReference type="InterPro" id="IPR000415">
    <property type="entry name" value="Nitroreductase-like"/>
</dbReference>
<dbReference type="InterPro" id="IPR006311">
    <property type="entry name" value="TAT_signal"/>
</dbReference>
<dbReference type="SUPFAM" id="SSF55469">
    <property type="entry name" value="FMN-dependent nitroreductase-like"/>
    <property type="match status" value="2"/>
</dbReference>
<protein>
    <submittedName>
        <fullName evidence="1">Putative NAD(P)H nitroreductase/MT3217</fullName>
    </submittedName>
</protein>
<evidence type="ECO:0000313" key="1">
    <source>
        <dbReference type="EMBL" id="SLN63207.1"/>
    </source>
</evidence>
<gene>
    <name evidence="1" type="ORF">RUM8411_03126</name>
</gene>
<accession>A0A1X6ZW88</accession>
<reference evidence="2" key="1">
    <citation type="submission" date="2017-03" db="EMBL/GenBank/DDBJ databases">
        <authorList>
            <person name="Rodrigo-Torres L."/>
            <person name="Arahal R.D."/>
            <person name="Lucena T."/>
        </authorList>
    </citation>
    <scope>NUCLEOTIDE SEQUENCE [LARGE SCALE GENOMIC DNA]</scope>
    <source>
        <strain evidence="2">CECT 8411</strain>
    </source>
</reference>
<dbReference type="PROSITE" id="PS51318">
    <property type="entry name" value="TAT"/>
    <property type="match status" value="1"/>
</dbReference>
<dbReference type="RefSeq" id="WP_085823618.1">
    <property type="nucleotide sequence ID" value="NZ_FWFP01000009.1"/>
</dbReference>
<dbReference type="EMBL" id="FWFP01000009">
    <property type="protein sequence ID" value="SLN63207.1"/>
    <property type="molecule type" value="Genomic_DNA"/>
</dbReference>
<dbReference type="OrthoDB" id="8156917at2"/>
<dbReference type="Gene3D" id="3.40.109.10">
    <property type="entry name" value="NADH Oxidase"/>
    <property type="match status" value="1"/>
</dbReference>
<dbReference type="GO" id="GO:0016491">
    <property type="term" value="F:oxidoreductase activity"/>
    <property type="evidence" value="ECO:0007669"/>
    <property type="project" value="InterPro"/>
</dbReference>
<organism evidence="1 2">
    <name type="scientific">Ruegeria meonggei</name>
    <dbReference type="NCBI Taxonomy" id="1446476"/>
    <lineage>
        <taxon>Bacteria</taxon>
        <taxon>Pseudomonadati</taxon>
        <taxon>Pseudomonadota</taxon>
        <taxon>Alphaproteobacteria</taxon>
        <taxon>Rhodobacterales</taxon>
        <taxon>Roseobacteraceae</taxon>
        <taxon>Ruegeria</taxon>
    </lineage>
</organism>
<name>A0A1X6ZW88_9RHOB</name>
<proteinExistence type="predicted"/>